<sequence>MADDDCATQGDIKELLERVVRLETQQEHGQETVQSLFDRVTRLETAVTDGFTRLSNQIADAGNRRAMFIAGGSGVGGGVAVGIYSLIHMLGHL</sequence>
<keyword evidence="3" id="KW-1185">Reference proteome</keyword>
<evidence type="ECO:0000313" key="2">
    <source>
        <dbReference type="EMBL" id="GLQ61535.1"/>
    </source>
</evidence>
<name>A0AAV5NBT3_9PROT</name>
<gene>
    <name evidence="2" type="ORF">GCM10007867_03800</name>
</gene>
<dbReference type="AlphaFoldDB" id="A0AAV5NBT3"/>
<dbReference type="Proteomes" id="UP001156614">
    <property type="component" value="Unassembled WGS sequence"/>
</dbReference>
<dbReference type="RefSeq" id="WP_099212566.1">
    <property type="nucleotide sequence ID" value="NZ_BEWM01000003.1"/>
</dbReference>
<keyword evidence="1" id="KW-1133">Transmembrane helix</keyword>
<protein>
    <recommendedName>
        <fullName evidence="4">t-SNARE coiled-coil homology domain-containing protein</fullName>
    </recommendedName>
</protein>
<feature type="transmembrane region" description="Helical" evidence="1">
    <location>
        <begin position="66"/>
        <end position="87"/>
    </location>
</feature>
<dbReference type="EMBL" id="BSNU01000001">
    <property type="protein sequence ID" value="GLQ61535.1"/>
    <property type="molecule type" value="Genomic_DNA"/>
</dbReference>
<evidence type="ECO:0000256" key="1">
    <source>
        <dbReference type="SAM" id="Phobius"/>
    </source>
</evidence>
<keyword evidence="1" id="KW-0812">Transmembrane</keyword>
<reference evidence="3" key="1">
    <citation type="journal article" date="2019" name="Int. J. Syst. Evol. Microbiol.">
        <title>The Global Catalogue of Microorganisms (GCM) 10K type strain sequencing project: providing services to taxonomists for standard genome sequencing and annotation.</title>
        <authorList>
            <consortium name="The Broad Institute Genomics Platform"/>
            <consortium name="The Broad Institute Genome Sequencing Center for Infectious Disease"/>
            <person name="Wu L."/>
            <person name="Ma J."/>
        </authorList>
    </citation>
    <scope>NUCLEOTIDE SEQUENCE [LARGE SCALE GENOMIC DNA]</scope>
    <source>
        <strain evidence="3">NBRC 3267</strain>
    </source>
</reference>
<keyword evidence="1" id="KW-0472">Membrane</keyword>
<organism evidence="2 3">
    <name type="scientific">Gluconobacter cerinus</name>
    <dbReference type="NCBI Taxonomy" id="38307"/>
    <lineage>
        <taxon>Bacteria</taxon>
        <taxon>Pseudomonadati</taxon>
        <taxon>Pseudomonadota</taxon>
        <taxon>Alphaproteobacteria</taxon>
        <taxon>Acetobacterales</taxon>
        <taxon>Acetobacteraceae</taxon>
        <taxon>Gluconobacter</taxon>
    </lineage>
</organism>
<evidence type="ECO:0000313" key="3">
    <source>
        <dbReference type="Proteomes" id="UP001156614"/>
    </source>
</evidence>
<accession>A0AAV5NBT3</accession>
<evidence type="ECO:0008006" key="4">
    <source>
        <dbReference type="Google" id="ProtNLM"/>
    </source>
</evidence>
<proteinExistence type="predicted"/>
<comment type="caution">
    <text evidence="2">The sequence shown here is derived from an EMBL/GenBank/DDBJ whole genome shotgun (WGS) entry which is preliminary data.</text>
</comment>